<feature type="transmembrane region" description="Helical" evidence="6">
    <location>
        <begin position="102"/>
        <end position="120"/>
    </location>
</feature>
<dbReference type="PANTHER" id="PTHR31310">
    <property type="match status" value="1"/>
</dbReference>
<dbReference type="Pfam" id="PF14378">
    <property type="entry name" value="PAP2_3"/>
    <property type="match status" value="1"/>
</dbReference>
<keyword evidence="9" id="KW-1185">Reference proteome</keyword>
<dbReference type="InterPro" id="IPR052185">
    <property type="entry name" value="IPC_Synthase-Related"/>
</dbReference>
<dbReference type="Proteomes" id="UP000322873">
    <property type="component" value="Unassembled WGS sequence"/>
</dbReference>
<gene>
    <name evidence="8" type="ORF">EYC84_009574</name>
</gene>
<keyword evidence="4 6" id="KW-0472">Membrane</keyword>
<feature type="transmembrane region" description="Helical" evidence="6">
    <location>
        <begin position="230"/>
        <end position="250"/>
    </location>
</feature>
<dbReference type="GO" id="GO:0016020">
    <property type="term" value="C:membrane"/>
    <property type="evidence" value="ECO:0007669"/>
    <property type="project" value="UniProtKB-SubCell"/>
</dbReference>
<comment type="subcellular location">
    <subcellularLocation>
        <location evidence="1">Membrane</location>
        <topology evidence="1">Multi-pass membrane protein</topology>
    </subcellularLocation>
</comment>
<evidence type="ECO:0000313" key="9">
    <source>
        <dbReference type="Proteomes" id="UP000322873"/>
    </source>
</evidence>
<feature type="transmembrane region" description="Helical" evidence="6">
    <location>
        <begin position="132"/>
        <end position="154"/>
    </location>
</feature>
<feature type="transmembrane region" description="Helical" evidence="6">
    <location>
        <begin position="257"/>
        <end position="275"/>
    </location>
</feature>
<dbReference type="AlphaFoldDB" id="A0A5M9JEZ0"/>
<dbReference type="CDD" id="cd03386">
    <property type="entry name" value="PAP2_Aur1_like"/>
    <property type="match status" value="1"/>
</dbReference>
<keyword evidence="2 6" id="KW-0812">Transmembrane</keyword>
<evidence type="ECO:0000256" key="2">
    <source>
        <dbReference type="ARBA" id="ARBA00022692"/>
    </source>
</evidence>
<sequence length="444" mass="50766">MGGVLCAVRRFFLHIYRTLLNRHSFFGLLRHILINMTFILIWITTFKNAWRIDSSIRPLIDVNYLETLDRRVFGFSLFGIASQFTCSVIGILWMYTLTRKKISILAGLPPLLLNILYSLSHNLSEPLDVFAWLSYGVIHFISPFFAAFWLWLFASPGVVSIFAWSFGIQNCLGIITHLSFPTAAPWYGDQYGYPLPPGNYSMPGSAAGLVRVDKVLGTHIYANAFKASPLVFGAFPSLHGAFSCCCFFFVGRYSRKGTFVLGFYVLWQWFSTMYLRHHWRIDLLGGLAYSAFAFSLFYRSLQKIDRAYATGVSGGNGWQRLWEGTKVQYWFDRRPAQQGYEVLMQEHEFNKEAGHEHRELGMRSPGASPRAGSPGLQGDLEGAWVRDEGLTSHGLQRGNEETKRRPSRKIFTEEEEEEHITKWSWIESAKGTAMAFIRRREFGA</sequence>
<evidence type="ECO:0000256" key="1">
    <source>
        <dbReference type="ARBA" id="ARBA00004141"/>
    </source>
</evidence>
<feature type="domain" description="Inositolphosphotransferase Aur1/Ipt1" evidence="7">
    <location>
        <begin position="125"/>
        <end position="294"/>
    </location>
</feature>
<comment type="caution">
    <text evidence="8">The sequence shown here is derived from an EMBL/GenBank/DDBJ whole genome shotgun (WGS) entry which is preliminary data.</text>
</comment>
<feature type="transmembrane region" description="Helical" evidence="6">
    <location>
        <begin position="281"/>
        <end position="298"/>
    </location>
</feature>
<feature type="region of interest" description="Disordered" evidence="5">
    <location>
        <begin position="354"/>
        <end position="379"/>
    </location>
</feature>
<dbReference type="GO" id="GO:0030148">
    <property type="term" value="P:sphingolipid biosynthetic process"/>
    <property type="evidence" value="ECO:0007669"/>
    <property type="project" value="TreeGrafter"/>
</dbReference>
<evidence type="ECO:0000256" key="3">
    <source>
        <dbReference type="ARBA" id="ARBA00022989"/>
    </source>
</evidence>
<evidence type="ECO:0000313" key="8">
    <source>
        <dbReference type="EMBL" id="KAA8565735.1"/>
    </source>
</evidence>
<feature type="transmembrane region" description="Helical" evidence="6">
    <location>
        <begin position="32"/>
        <end position="52"/>
    </location>
</feature>
<dbReference type="EMBL" id="VICG01000013">
    <property type="protein sequence ID" value="KAA8565735.1"/>
    <property type="molecule type" value="Genomic_DNA"/>
</dbReference>
<reference evidence="8 9" key="1">
    <citation type="submission" date="2019-06" db="EMBL/GenBank/DDBJ databases">
        <title>Genome Sequence of the Brown Rot Fungal Pathogen Monilinia fructicola.</title>
        <authorList>
            <person name="De Miccolis Angelini R.M."/>
            <person name="Landi L."/>
            <person name="Abate D."/>
            <person name="Pollastro S."/>
            <person name="Romanazzi G."/>
            <person name="Faretra F."/>
        </authorList>
    </citation>
    <scope>NUCLEOTIDE SEQUENCE [LARGE SCALE GENOMIC DNA]</scope>
    <source>
        <strain evidence="8 9">Mfrc123</strain>
    </source>
</reference>
<evidence type="ECO:0000259" key="7">
    <source>
        <dbReference type="Pfam" id="PF14378"/>
    </source>
</evidence>
<dbReference type="PANTHER" id="PTHR31310:SF8">
    <property type="entry name" value="INOSITOLPHOSPHOTRANSFERASE 1"/>
    <property type="match status" value="1"/>
</dbReference>
<feature type="region of interest" description="Disordered" evidence="5">
    <location>
        <begin position="391"/>
        <end position="412"/>
    </location>
</feature>
<accession>A0A5M9JEZ0</accession>
<proteinExistence type="predicted"/>
<dbReference type="GO" id="GO:0070916">
    <property type="term" value="C:inositol phosphoceramide synthase complex"/>
    <property type="evidence" value="ECO:0007669"/>
    <property type="project" value="TreeGrafter"/>
</dbReference>
<feature type="transmembrane region" description="Helical" evidence="6">
    <location>
        <begin position="72"/>
        <end position="95"/>
    </location>
</feature>
<organism evidence="8 9">
    <name type="scientific">Monilinia fructicola</name>
    <name type="common">Brown rot fungus</name>
    <name type="synonym">Ciboria fructicola</name>
    <dbReference type="NCBI Taxonomy" id="38448"/>
    <lineage>
        <taxon>Eukaryota</taxon>
        <taxon>Fungi</taxon>
        <taxon>Dikarya</taxon>
        <taxon>Ascomycota</taxon>
        <taxon>Pezizomycotina</taxon>
        <taxon>Leotiomycetes</taxon>
        <taxon>Helotiales</taxon>
        <taxon>Sclerotiniaceae</taxon>
        <taxon>Monilinia</taxon>
    </lineage>
</organism>
<dbReference type="InterPro" id="IPR026841">
    <property type="entry name" value="Aur1/Ipt1"/>
</dbReference>
<evidence type="ECO:0000256" key="5">
    <source>
        <dbReference type="SAM" id="MobiDB-lite"/>
    </source>
</evidence>
<feature type="transmembrane region" description="Helical" evidence="6">
    <location>
        <begin position="161"/>
        <end position="180"/>
    </location>
</feature>
<keyword evidence="3 6" id="KW-1133">Transmembrane helix</keyword>
<dbReference type="GO" id="GO:0006676">
    <property type="term" value="P:mannosyl diphosphorylinositol ceramide metabolic process"/>
    <property type="evidence" value="ECO:0007669"/>
    <property type="project" value="TreeGrafter"/>
</dbReference>
<evidence type="ECO:0000256" key="6">
    <source>
        <dbReference type="SAM" id="Phobius"/>
    </source>
</evidence>
<dbReference type="VEuPathDB" id="FungiDB:MFRU_006g02950"/>
<protein>
    <recommendedName>
        <fullName evidence="7">Inositolphosphotransferase Aur1/Ipt1 domain-containing protein</fullName>
    </recommendedName>
</protein>
<name>A0A5M9JEZ0_MONFR</name>
<evidence type="ECO:0000256" key="4">
    <source>
        <dbReference type="ARBA" id="ARBA00023136"/>
    </source>
</evidence>